<dbReference type="VEuPathDB" id="ToxoDB:EAH_00006410"/>
<proteinExistence type="predicted"/>
<gene>
    <name evidence="2" type="ORF">EAH_00006410</name>
</gene>
<protein>
    <submittedName>
        <fullName evidence="2">Uncharacterized protein</fullName>
    </submittedName>
</protein>
<accession>U6GR75</accession>
<keyword evidence="3" id="KW-1185">Reference proteome</keyword>
<keyword evidence="1" id="KW-0175">Coiled coil</keyword>
<dbReference type="GeneID" id="25268711"/>
<reference evidence="2" key="1">
    <citation type="submission" date="2013-10" db="EMBL/GenBank/DDBJ databases">
        <title>Genomic analysis of the causative agents of coccidiosis in chickens.</title>
        <authorList>
            <person name="Reid A.J."/>
            <person name="Blake D."/>
            <person name="Billington K."/>
            <person name="Browne H."/>
            <person name="Dunn M."/>
            <person name="Hung S."/>
            <person name="Kawahara F."/>
            <person name="Miranda-Saavedra D."/>
            <person name="Mourier T."/>
            <person name="Nagra H."/>
            <person name="Otto T.D."/>
            <person name="Rawlings N."/>
            <person name="Sanchez A."/>
            <person name="Sanders M."/>
            <person name="Subramaniam C."/>
            <person name="Tay Y."/>
            <person name="Dear P."/>
            <person name="Doerig C."/>
            <person name="Gruber A."/>
            <person name="Parkinson J."/>
            <person name="Shirley M."/>
            <person name="Wan K.L."/>
            <person name="Berriman M."/>
            <person name="Tomley F."/>
            <person name="Pain A."/>
        </authorList>
    </citation>
    <scope>NUCLEOTIDE SEQUENCE</scope>
    <source>
        <strain evidence="2">Houghton</strain>
    </source>
</reference>
<reference evidence="2" key="2">
    <citation type="submission" date="2013-10" db="EMBL/GenBank/DDBJ databases">
        <authorList>
            <person name="Aslett M."/>
        </authorList>
    </citation>
    <scope>NUCLEOTIDE SEQUENCE</scope>
    <source>
        <strain evidence="2">Houghton</strain>
    </source>
</reference>
<sequence length="274" mass="31579">MCYHPRSCPGSSLIVITDLFFDSKMMQDNRESMWVNKSIYWVGPPPHQVLISRSIAERLQYVHSLDQYRFSLLNRTLHMELSHLETQMLALGRLHRQQKRHSGMQSQVLVPNDSRSPQLSSFKAMPEPLNAAERRLEIQSKLDCLQELLLEMETQSQRVDEQYHALAVELHIAGNHTRPLDERGAARMDARLNEIRAVLRKKNDEHESVIEMNNVGNFIASIVSHFLPSTPDTVVEVRSKKEADAFLYNIGPIEKFRDNRLKEAAKSQQNTPTI</sequence>
<organism evidence="2 3">
    <name type="scientific">Eimeria acervulina</name>
    <name type="common">Coccidian parasite</name>
    <dbReference type="NCBI Taxonomy" id="5801"/>
    <lineage>
        <taxon>Eukaryota</taxon>
        <taxon>Sar</taxon>
        <taxon>Alveolata</taxon>
        <taxon>Apicomplexa</taxon>
        <taxon>Conoidasida</taxon>
        <taxon>Coccidia</taxon>
        <taxon>Eucoccidiorida</taxon>
        <taxon>Eimeriorina</taxon>
        <taxon>Eimeriidae</taxon>
        <taxon>Eimeria</taxon>
    </lineage>
</organism>
<dbReference type="AlphaFoldDB" id="U6GR75"/>
<feature type="coiled-coil region" evidence="1">
    <location>
        <begin position="135"/>
        <end position="205"/>
    </location>
</feature>
<dbReference type="RefSeq" id="XP_013247955.1">
    <property type="nucleotide sequence ID" value="XM_013392501.1"/>
</dbReference>
<dbReference type="Proteomes" id="UP000018050">
    <property type="component" value="Unassembled WGS sequence"/>
</dbReference>
<dbReference type="EMBL" id="HG672741">
    <property type="protein sequence ID" value="CDI82756.1"/>
    <property type="molecule type" value="Genomic_DNA"/>
</dbReference>
<dbReference type="OMA" id="KSIYWVG"/>
<dbReference type="OrthoDB" id="346634at2759"/>
<name>U6GR75_EIMAC</name>
<evidence type="ECO:0000256" key="1">
    <source>
        <dbReference type="SAM" id="Coils"/>
    </source>
</evidence>
<evidence type="ECO:0000313" key="3">
    <source>
        <dbReference type="Proteomes" id="UP000018050"/>
    </source>
</evidence>
<evidence type="ECO:0000313" key="2">
    <source>
        <dbReference type="EMBL" id="CDI82756.1"/>
    </source>
</evidence>